<keyword evidence="5" id="KW-0677">Repeat</keyword>
<accession>A0A7J7KN04</accession>
<keyword evidence="3 12" id="KW-0479">Metal-binding</keyword>
<dbReference type="SUPFAM" id="SSF57196">
    <property type="entry name" value="EGF/Laminin"/>
    <property type="match status" value="1"/>
</dbReference>
<evidence type="ECO:0000256" key="7">
    <source>
        <dbReference type="ARBA" id="ARBA00022833"/>
    </source>
</evidence>
<dbReference type="InterPro" id="IPR035914">
    <property type="entry name" value="Sperma_CUB_dom_sf"/>
</dbReference>
<dbReference type="OrthoDB" id="291007at2759"/>
<comment type="caution">
    <text evidence="19">The sequence shown here is derived from an EMBL/GenBank/DDBJ whole genome shotgun (WGS) entry which is preliminary data.</text>
</comment>
<dbReference type="Gene3D" id="3.40.390.10">
    <property type="entry name" value="Collagenase (Catalytic Domain)"/>
    <property type="match status" value="1"/>
</dbReference>
<feature type="chain" id="PRO_5029934468" description="Metalloendopeptidase" evidence="13">
    <location>
        <begin position="23"/>
        <end position="1593"/>
    </location>
</feature>
<keyword evidence="2 12" id="KW-0645">Protease</keyword>
<gene>
    <name evidence="19" type="ORF">EB796_002123</name>
</gene>
<feature type="domain" description="MAM" evidence="17">
    <location>
        <begin position="1433"/>
        <end position="1593"/>
    </location>
</feature>
<dbReference type="InterPro" id="IPR001506">
    <property type="entry name" value="Peptidase_M12A"/>
</dbReference>
<feature type="region of interest" description="Disordered" evidence="14">
    <location>
        <begin position="1146"/>
        <end position="1201"/>
    </location>
</feature>
<dbReference type="SMART" id="SM00235">
    <property type="entry name" value="ZnMc"/>
    <property type="match status" value="1"/>
</dbReference>
<evidence type="ECO:0000256" key="4">
    <source>
        <dbReference type="ARBA" id="ARBA00022729"/>
    </source>
</evidence>
<organism evidence="19 20">
    <name type="scientific">Bugula neritina</name>
    <name type="common">Brown bryozoan</name>
    <name type="synonym">Sertularia neritina</name>
    <dbReference type="NCBI Taxonomy" id="10212"/>
    <lineage>
        <taxon>Eukaryota</taxon>
        <taxon>Metazoa</taxon>
        <taxon>Spiralia</taxon>
        <taxon>Lophotrochozoa</taxon>
        <taxon>Bryozoa</taxon>
        <taxon>Gymnolaemata</taxon>
        <taxon>Cheilostomatida</taxon>
        <taxon>Flustrina</taxon>
        <taxon>Buguloidea</taxon>
        <taxon>Bugulidae</taxon>
        <taxon>Bugula</taxon>
    </lineage>
</organism>
<dbReference type="Proteomes" id="UP000593567">
    <property type="component" value="Unassembled WGS sequence"/>
</dbReference>
<dbReference type="SMART" id="SM00181">
    <property type="entry name" value="EGF"/>
    <property type="match status" value="3"/>
</dbReference>
<feature type="domain" description="MAM" evidence="17">
    <location>
        <begin position="773"/>
        <end position="936"/>
    </location>
</feature>
<feature type="compositionally biased region" description="Low complexity" evidence="14">
    <location>
        <begin position="1152"/>
        <end position="1197"/>
    </location>
</feature>
<dbReference type="PROSITE" id="PS50060">
    <property type="entry name" value="MAM_2"/>
    <property type="match status" value="4"/>
</dbReference>
<dbReference type="GO" id="GO:0048666">
    <property type="term" value="P:neuron development"/>
    <property type="evidence" value="ECO:0007669"/>
    <property type="project" value="UniProtKB-ARBA"/>
</dbReference>
<dbReference type="EC" id="3.4.24.-" evidence="13"/>
<dbReference type="InterPro" id="IPR034035">
    <property type="entry name" value="Astacin-like_dom"/>
</dbReference>
<dbReference type="InterPro" id="IPR024079">
    <property type="entry name" value="MetalloPept_cat_dom_sf"/>
</dbReference>
<feature type="region of interest" description="Disordered" evidence="14">
    <location>
        <begin position="164"/>
        <end position="228"/>
    </location>
</feature>
<dbReference type="Gene3D" id="2.60.120.200">
    <property type="match status" value="4"/>
</dbReference>
<feature type="compositionally biased region" description="Low complexity" evidence="14">
    <location>
        <begin position="177"/>
        <end position="192"/>
    </location>
</feature>
<feature type="domain" description="Peptidase M12A" evidence="18">
    <location>
        <begin position="367"/>
        <end position="571"/>
    </location>
</feature>
<feature type="binding site" evidence="12">
    <location>
        <position position="472"/>
    </location>
    <ligand>
        <name>Zn(2+)</name>
        <dbReference type="ChEBI" id="CHEBI:29105"/>
        <note>catalytic</note>
    </ligand>
</feature>
<keyword evidence="1 11" id="KW-0245">EGF-like domain</keyword>
<dbReference type="SMART" id="SM00179">
    <property type="entry name" value="EGF_CA"/>
    <property type="match status" value="2"/>
</dbReference>
<dbReference type="GO" id="GO:0006508">
    <property type="term" value="P:proteolysis"/>
    <property type="evidence" value="ECO:0007669"/>
    <property type="project" value="UniProtKB-KW"/>
</dbReference>
<reference evidence="19" key="1">
    <citation type="submission" date="2020-06" db="EMBL/GenBank/DDBJ databases">
        <title>Draft genome of Bugula neritina, a colonial animal packing powerful symbionts and potential medicines.</title>
        <authorList>
            <person name="Rayko M."/>
        </authorList>
    </citation>
    <scope>NUCLEOTIDE SEQUENCE [LARGE SCALE GENOMIC DNA]</scope>
    <source>
        <strain evidence="19">Kwan_BN1</strain>
    </source>
</reference>
<feature type="disulfide bond" evidence="11">
    <location>
        <begin position="963"/>
        <end position="972"/>
    </location>
</feature>
<evidence type="ECO:0000256" key="5">
    <source>
        <dbReference type="ARBA" id="ARBA00022737"/>
    </source>
</evidence>
<dbReference type="Gene3D" id="2.60.120.290">
    <property type="entry name" value="Spermadhesin, CUB domain"/>
    <property type="match status" value="1"/>
</dbReference>
<dbReference type="EMBL" id="VXIV02000238">
    <property type="protein sequence ID" value="KAF6039560.1"/>
    <property type="molecule type" value="Genomic_DNA"/>
</dbReference>
<comment type="cofactor">
    <cofactor evidence="12 13">
        <name>Zn(2+)</name>
        <dbReference type="ChEBI" id="CHEBI:29105"/>
    </cofactor>
    <text evidence="12 13">Binds 1 zinc ion per subunit.</text>
</comment>
<dbReference type="PROSITE" id="PS01180">
    <property type="entry name" value="CUB"/>
    <property type="match status" value="1"/>
</dbReference>
<proteinExistence type="predicted"/>
<comment type="caution">
    <text evidence="11">Lacks conserved residue(s) required for the propagation of feature annotation.</text>
</comment>
<evidence type="ECO:0000256" key="11">
    <source>
        <dbReference type="PROSITE-ProRule" id="PRU00076"/>
    </source>
</evidence>
<dbReference type="InterPro" id="IPR006026">
    <property type="entry name" value="Peptidase_Metallo"/>
</dbReference>
<feature type="disulfide bond" evidence="11">
    <location>
        <begin position="944"/>
        <end position="961"/>
    </location>
</feature>
<dbReference type="Pfam" id="PF01400">
    <property type="entry name" value="Astacin"/>
    <property type="match status" value="1"/>
</dbReference>
<dbReference type="InterPro" id="IPR000998">
    <property type="entry name" value="MAM_dom"/>
</dbReference>
<protein>
    <recommendedName>
        <fullName evidence="13">Metalloendopeptidase</fullName>
        <ecNumber evidence="13">3.4.24.-</ecNumber>
    </recommendedName>
</protein>
<feature type="compositionally biased region" description="Low complexity" evidence="14">
    <location>
        <begin position="201"/>
        <end position="219"/>
    </location>
</feature>
<dbReference type="PANTHER" id="PTHR23282">
    <property type="entry name" value="APICAL ENDOSOMAL GLYCOPROTEIN PRECURSOR"/>
    <property type="match status" value="1"/>
</dbReference>
<evidence type="ECO:0000313" key="20">
    <source>
        <dbReference type="Proteomes" id="UP000593567"/>
    </source>
</evidence>
<dbReference type="Gene3D" id="2.10.25.10">
    <property type="entry name" value="Laminin"/>
    <property type="match status" value="2"/>
</dbReference>
<keyword evidence="9 11" id="KW-1015">Disulfide bond</keyword>
<keyword evidence="10" id="KW-0325">Glycoprotein</keyword>
<evidence type="ECO:0000313" key="19">
    <source>
        <dbReference type="EMBL" id="KAF6039560.1"/>
    </source>
</evidence>
<evidence type="ECO:0000256" key="8">
    <source>
        <dbReference type="ARBA" id="ARBA00023049"/>
    </source>
</evidence>
<keyword evidence="6 12" id="KW-0378">Hydrolase</keyword>
<evidence type="ECO:0000256" key="2">
    <source>
        <dbReference type="ARBA" id="ARBA00022670"/>
    </source>
</evidence>
<dbReference type="PRINTS" id="PR00480">
    <property type="entry name" value="ASTACIN"/>
</dbReference>
<evidence type="ECO:0000256" key="14">
    <source>
        <dbReference type="SAM" id="MobiDB-lite"/>
    </source>
</evidence>
<dbReference type="FunFam" id="2.10.25.10:FF:000230">
    <property type="entry name" value="Delta-like protein"/>
    <property type="match status" value="1"/>
</dbReference>
<dbReference type="InterPro" id="IPR013320">
    <property type="entry name" value="ConA-like_dom_sf"/>
</dbReference>
<dbReference type="InterPro" id="IPR001881">
    <property type="entry name" value="EGF-like_Ca-bd_dom"/>
</dbReference>
<evidence type="ECO:0000259" key="17">
    <source>
        <dbReference type="PROSITE" id="PS50060"/>
    </source>
</evidence>
<dbReference type="InterPro" id="IPR000859">
    <property type="entry name" value="CUB_dom"/>
</dbReference>
<dbReference type="CDD" id="cd00054">
    <property type="entry name" value="EGF_CA"/>
    <property type="match status" value="2"/>
</dbReference>
<evidence type="ECO:0000259" key="18">
    <source>
        <dbReference type="PROSITE" id="PS51864"/>
    </source>
</evidence>
<feature type="binding site" evidence="12">
    <location>
        <position position="478"/>
    </location>
    <ligand>
        <name>Zn(2+)</name>
        <dbReference type="ChEBI" id="CHEBI:29105"/>
        <note>catalytic</note>
    </ligand>
</feature>
<feature type="domain" description="EGF-like" evidence="16">
    <location>
        <begin position="935"/>
        <end position="973"/>
    </location>
</feature>
<evidence type="ECO:0000256" key="9">
    <source>
        <dbReference type="ARBA" id="ARBA00023157"/>
    </source>
</evidence>
<dbReference type="PANTHER" id="PTHR23282:SF101">
    <property type="entry name" value="MAM DOMAIN-CONTAINING PROTEIN"/>
    <property type="match status" value="1"/>
</dbReference>
<dbReference type="SMART" id="SM00042">
    <property type="entry name" value="CUB"/>
    <property type="match status" value="1"/>
</dbReference>
<dbReference type="PROSITE" id="PS01186">
    <property type="entry name" value="EGF_2"/>
    <property type="match status" value="2"/>
</dbReference>
<dbReference type="CDD" id="cd00041">
    <property type="entry name" value="CUB"/>
    <property type="match status" value="1"/>
</dbReference>
<evidence type="ECO:0000259" key="16">
    <source>
        <dbReference type="PROSITE" id="PS50026"/>
    </source>
</evidence>
<dbReference type="SMART" id="SM00137">
    <property type="entry name" value="MAM"/>
    <property type="match status" value="4"/>
</dbReference>
<dbReference type="CDD" id="cd04280">
    <property type="entry name" value="ZnMc_astacin_like"/>
    <property type="match status" value="1"/>
</dbReference>
<sequence length="1593" mass="175404">MRGQLFIILLLLCVLEWHRGQANPTATMSSSTPSWGTQSTMTTPLWNQLLKIISAQGLSTPAPTFSETEDPMPPGWLVKLVLRVIQEENLYAEKSLPEADMSNPDVTLAEVFRLLRKNLEEVESTNTESTHTTPIWRELLESSSISSSVVPDLNERQIPKFPVKKSLRRLKREESDSSASSSTVSSTGSTSTELPTDSVNTGTFDETETATTTPNQEETTPSDNPLQSLTSDNMLAWLQNALYARLHGTSNPVTGRFCLTMNCARRFLSTSFACLLISGLVQHITLAASISANSDDDSISVELPPSLHNVYVNGELPTPASSDVPPALAPRQEDSIGGITPDEEDDILSRPFELTPEEAARGDLGSRRKRKVEGDKWPNGVVPFEFSRTRPFSDTYKRTVREAMQWWMAATCIRFVEKSSDPIVLSISNIPGCSSYVGYQPNIKNSGGKQLLKLGQGTCFTATGTVAHELGHALGLIHEQSRPDRDDHIRIHVDKINRASIHNFQTYYDAKIPQGVRYDLNSIMHYSPRSFALYLNKPTITAKNPKKDVLLGQRAALSYYDIMAVNKEYCQDNCVNNCLNEGYSIFKGGSCRCVCPEGLAGSRCERVDSRCGGEITLSPSEPKTITTPNYPENYDHEKCIWLINAPPGYLVQVTFDDLQVASLRNLCPHWVEIRNNLLAQRGDILCGNGVLGPFDTRLDHQNHQMMIVFDARNGSVATRKGFTATLKAFKDGCLSNPCSNGGTCLPSSPTAYTCLCQIGYTGSRCELADDAAVNCDFADDLCTFRNSADDQLDMRRMFVSTKYMESVQRDHNSNRFFIAAPAEFQTSLRDEARLVSPMFSSSKVRKRCLRFAYHMSGSYQARGVLAVSILNSRGSILDTVFERKGDQTPGWKNAQVGIDNSVTFQVVFIIRTSDLYPYNSLIAIDDISIEPHSCTGDPCANDPCSAYGGVCVVPHRGTFYCLCPKGWTGQTCSNYDVNGFTCDFEGDNCGWTNDDTGDYDWSDQYGVADGLRRTGPITGAGGAGSYMLADSSNSQAGVGRTAKLVSPTLNTSGKLCVEFFYHMYGPEVGELRVRTNSRGGESSPLLTLTGSQSANIDEWRVGRVTIQASGSTRVVIEAVSGERHQSDIAVDKIKISRGRCRSITNQTATLPTVASTPSTRSSSTQTSFRNVARRVPASLSARLSARPSASSTTSSPRGPITILRKIGQSGTVLAECDFEDGECPTDFINLPSEHNNQWIRINTETPSANTGPNSAYQGRYYIYTEASDRRENEANFLTTHLLYNSDNKACIRFHYSMYGDGVGTLAVGLKQEQGPLREVWEKNGNQGPEWKLAEIDVEMGDHFYQIVLRTVTGPNYKGDIAIDDIKILRNECQHQLPSTTQSPADIGEFIKLMHPLGFEPDTLGLQAGGLTITPQGLLGKLNTTKVFTLTSDISCNFEEGYLCPQFRQSASDDFDWSIGWGETPTAGTGPDEAASGNKYLFIEASSRQPLQNAKLETQIIPANSGEVCLKLMYHMKGLGVGTMNVYQRYSNNERRRLLTKSGEQSSQWRSFQSRLANDSTPYKIEFEAKLDNSNLRYAGDIALDDISITSGSC</sequence>
<keyword evidence="7 12" id="KW-0862">Zinc</keyword>
<dbReference type="CDD" id="cd06263">
    <property type="entry name" value="MAM"/>
    <property type="match status" value="4"/>
</dbReference>
<keyword evidence="8 12" id="KW-0482">Metalloprotease</keyword>
<dbReference type="GO" id="GO:0005886">
    <property type="term" value="C:plasma membrane"/>
    <property type="evidence" value="ECO:0007669"/>
    <property type="project" value="UniProtKB-ARBA"/>
</dbReference>
<feature type="active site" evidence="12">
    <location>
        <position position="469"/>
    </location>
</feature>
<feature type="domain" description="EGF-like" evidence="16">
    <location>
        <begin position="729"/>
        <end position="766"/>
    </location>
</feature>
<feature type="domain" description="MAM" evidence="17">
    <location>
        <begin position="1214"/>
        <end position="1374"/>
    </location>
</feature>
<keyword evidence="4 13" id="KW-0732">Signal</keyword>
<dbReference type="Pfam" id="PF00008">
    <property type="entry name" value="EGF"/>
    <property type="match status" value="1"/>
</dbReference>
<dbReference type="PROSITE" id="PS50026">
    <property type="entry name" value="EGF_3"/>
    <property type="match status" value="2"/>
</dbReference>
<dbReference type="GO" id="GO:0004222">
    <property type="term" value="F:metalloendopeptidase activity"/>
    <property type="evidence" value="ECO:0007669"/>
    <property type="project" value="UniProtKB-UniRule"/>
</dbReference>
<evidence type="ECO:0000259" key="15">
    <source>
        <dbReference type="PROSITE" id="PS01180"/>
    </source>
</evidence>
<evidence type="ECO:0000256" key="3">
    <source>
        <dbReference type="ARBA" id="ARBA00022723"/>
    </source>
</evidence>
<dbReference type="SUPFAM" id="SSF49854">
    <property type="entry name" value="Spermadhesin, CUB domain"/>
    <property type="match status" value="1"/>
</dbReference>
<dbReference type="GO" id="GO:0042063">
    <property type="term" value="P:gliogenesis"/>
    <property type="evidence" value="ECO:0007669"/>
    <property type="project" value="UniProtKB-ARBA"/>
</dbReference>
<dbReference type="GO" id="GO:0008270">
    <property type="term" value="F:zinc ion binding"/>
    <property type="evidence" value="ECO:0007669"/>
    <property type="project" value="UniProtKB-UniRule"/>
</dbReference>
<dbReference type="PROSITE" id="PS51864">
    <property type="entry name" value="ASTACIN"/>
    <property type="match status" value="1"/>
</dbReference>
<dbReference type="GO" id="GO:0005509">
    <property type="term" value="F:calcium ion binding"/>
    <property type="evidence" value="ECO:0007669"/>
    <property type="project" value="InterPro"/>
</dbReference>
<feature type="binding site" evidence="12">
    <location>
        <position position="468"/>
    </location>
    <ligand>
        <name>Zn(2+)</name>
        <dbReference type="ChEBI" id="CHEBI:29105"/>
        <note>catalytic</note>
    </ligand>
</feature>
<dbReference type="GO" id="GO:0000902">
    <property type="term" value="P:cell morphogenesis"/>
    <property type="evidence" value="ECO:0007669"/>
    <property type="project" value="UniProtKB-ARBA"/>
</dbReference>
<feature type="signal peptide" evidence="13">
    <location>
        <begin position="1"/>
        <end position="22"/>
    </location>
</feature>
<dbReference type="InterPro" id="IPR000742">
    <property type="entry name" value="EGF"/>
</dbReference>
<keyword evidence="20" id="KW-1185">Reference proteome</keyword>
<feature type="domain" description="MAM" evidence="17">
    <location>
        <begin position="980"/>
        <end position="1142"/>
    </location>
</feature>
<evidence type="ECO:0000256" key="13">
    <source>
        <dbReference type="RuleBase" id="RU361183"/>
    </source>
</evidence>
<feature type="domain" description="CUB" evidence="15">
    <location>
        <begin position="611"/>
        <end position="729"/>
    </location>
</feature>
<dbReference type="Pfam" id="PF00629">
    <property type="entry name" value="MAM"/>
    <property type="match status" value="4"/>
</dbReference>
<dbReference type="SUPFAM" id="SSF55486">
    <property type="entry name" value="Metalloproteases ('zincins'), catalytic domain"/>
    <property type="match status" value="1"/>
</dbReference>
<dbReference type="Pfam" id="PF00431">
    <property type="entry name" value="CUB"/>
    <property type="match status" value="1"/>
</dbReference>
<evidence type="ECO:0000256" key="6">
    <source>
        <dbReference type="ARBA" id="ARBA00022801"/>
    </source>
</evidence>
<dbReference type="InterPro" id="IPR051560">
    <property type="entry name" value="MAM_domain-containing"/>
</dbReference>
<name>A0A7J7KN04_BUGNE</name>
<dbReference type="PROSITE" id="PS00022">
    <property type="entry name" value="EGF_1"/>
    <property type="match status" value="3"/>
</dbReference>
<evidence type="ECO:0000256" key="10">
    <source>
        <dbReference type="ARBA" id="ARBA00023180"/>
    </source>
</evidence>
<evidence type="ECO:0000256" key="1">
    <source>
        <dbReference type="ARBA" id="ARBA00022536"/>
    </source>
</evidence>
<evidence type="ECO:0000256" key="12">
    <source>
        <dbReference type="PROSITE-ProRule" id="PRU01211"/>
    </source>
</evidence>
<feature type="disulfide bond" evidence="11">
    <location>
        <begin position="756"/>
        <end position="765"/>
    </location>
</feature>
<dbReference type="SUPFAM" id="SSF49899">
    <property type="entry name" value="Concanavalin A-like lectins/glucanases"/>
    <property type="match status" value="4"/>
</dbReference>